<protein>
    <submittedName>
        <fullName evidence="1">Uncharacterized protein</fullName>
    </submittedName>
</protein>
<keyword evidence="2" id="KW-1185">Reference proteome</keyword>
<evidence type="ECO:0000313" key="1">
    <source>
        <dbReference type="EMBL" id="CAI9285740.1"/>
    </source>
</evidence>
<sequence length="226" mass="24795">MVEKNFLESKSVKDGSKIVLRAAVREVIKSGYGKENANPNFIKSELKVMDNVIHNGFNSNQMRESIPVKSILPSFSSSIPEVVVSSSCVNGNDKVMNEGSNDGNKLNGDPDLVLKAKQGSNFLDLKCDNDPMIVEGNPKSKISPATTIVNEINRKTYARIVENSSSVVDLNIKFIPKTDGKPVGKVELPYADLILGGAPYHATLYGFSVGKKLAFPTMKYFTFKMW</sequence>
<evidence type="ECO:0000313" key="2">
    <source>
        <dbReference type="Proteomes" id="UP001177003"/>
    </source>
</evidence>
<proteinExistence type="predicted"/>
<organism evidence="1 2">
    <name type="scientific">Lactuca saligna</name>
    <name type="common">Willowleaf lettuce</name>
    <dbReference type="NCBI Taxonomy" id="75948"/>
    <lineage>
        <taxon>Eukaryota</taxon>
        <taxon>Viridiplantae</taxon>
        <taxon>Streptophyta</taxon>
        <taxon>Embryophyta</taxon>
        <taxon>Tracheophyta</taxon>
        <taxon>Spermatophyta</taxon>
        <taxon>Magnoliopsida</taxon>
        <taxon>eudicotyledons</taxon>
        <taxon>Gunneridae</taxon>
        <taxon>Pentapetalae</taxon>
        <taxon>asterids</taxon>
        <taxon>campanulids</taxon>
        <taxon>Asterales</taxon>
        <taxon>Asteraceae</taxon>
        <taxon>Cichorioideae</taxon>
        <taxon>Cichorieae</taxon>
        <taxon>Lactucinae</taxon>
        <taxon>Lactuca</taxon>
    </lineage>
</organism>
<dbReference type="AlphaFoldDB" id="A0AA35Z4H3"/>
<reference evidence="1" key="1">
    <citation type="submission" date="2023-04" db="EMBL/GenBank/DDBJ databases">
        <authorList>
            <person name="Vijverberg K."/>
            <person name="Xiong W."/>
            <person name="Schranz E."/>
        </authorList>
    </citation>
    <scope>NUCLEOTIDE SEQUENCE</scope>
</reference>
<dbReference type="Proteomes" id="UP001177003">
    <property type="component" value="Chromosome 5"/>
</dbReference>
<dbReference type="EMBL" id="OX465081">
    <property type="protein sequence ID" value="CAI9285740.1"/>
    <property type="molecule type" value="Genomic_DNA"/>
</dbReference>
<accession>A0AA35Z4H3</accession>
<gene>
    <name evidence="1" type="ORF">LSALG_LOCUS25200</name>
</gene>
<name>A0AA35Z4H3_LACSI</name>